<keyword evidence="3" id="KW-1185">Reference proteome</keyword>
<gene>
    <name evidence="2" type="ORF">niasHS_010434</name>
</gene>
<proteinExistence type="predicted"/>
<comment type="caution">
    <text evidence="2">The sequence shown here is derived from an EMBL/GenBank/DDBJ whole genome shotgun (WGS) entry which is preliminary data.</text>
</comment>
<feature type="region of interest" description="Disordered" evidence="1">
    <location>
        <begin position="1"/>
        <end position="31"/>
    </location>
</feature>
<evidence type="ECO:0000256" key="1">
    <source>
        <dbReference type="SAM" id="MobiDB-lite"/>
    </source>
</evidence>
<accession>A0ABD2J5A1</accession>
<name>A0ABD2J5A1_HETSC</name>
<dbReference type="AlphaFoldDB" id="A0ABD2J5A1"/>
<evidence type="ECO:0000313" key="2">
    <source>
        <dbReference type="EMBL" id="KAL3085365.1"/>
    </source>
</evidence>
<protein>
    <submittedName>
        <fullName evidence="2">Uncharacterized protein</fullName>
    </submittedName>
</protein>
<evidence type="ECO:0000313" key="3">
    <source>
        <dbReference type="Proteomes" id="UP001620645"/>
    </source>
</evidence>
<dbReference type="Proteomes" id="UP001620645">
    <property type="component" value="Unassembled WGS sequence"/>
</dbReference>
<sequence>MAENVWKWEPGEATRTSSEEDAESDYVQRQSVPQRGNIRRCGGGRRWRSAALLCIPPQAICLCNGTLVARDVL</sequence>
<reference evidence="2 3" key="1">
    <citation type="submission" date="2024-10" db="EMBL/GenBank/DDBJ databases">
        <authorList>
            <person name="Kim D."/>
        </authorList>
    </citation>
    <scope>NUCLEOTIDE SEQUENCE [LARGE SCALE GENOMIC DNA]</scope>
    <source>
        <strain evidence="2">Taebaek</strain>
    </source>
</reference>
<dbReference type="EMBL" id="JBICCN010000232">
    <property type="protein sequence ID" value="KAL3085365.1"/>
    <property type="molecule type" value="Genomic_DNA"/>
</dbReference>
<organism evidence="2 3">
    <name type="scientific">Heterodera schachtii</name>
    <name type="common">Sugarbeet cyst nematode worm</name>
    <name type="synonym">Tylenchus schachtii</name>
    <dbReference type="NCBI Taxonomy" id="97005"/>
    <lineage>
        <taxon>Eukaryota</taxon>
        <taxon>Metazoa</taxon>
        <taxon>Ecdysozoa</taxon>
        <taxon>Nematoda</taxon>
        <taxon>Chromadorea</taxon>
        <taxon>Rhabditida</taxon>
        <taxon>Tylenchina</taxon>
        <taxon>Tylenchomorpha</taxon>
        <taxon>Tylenchoidea</taxon>
        <taxon>Heteroderidae</taxon>
        <taxon>Heteroderinae</taxon>
        <taxon>Heterodera</taxon>
    </lineage>
</organism>